<comment type="catalytic activity">
    <reaction evidence="1">
        <text>a ribonucleoside 5'-phosphate + H2O = a ribonucleoside + phosphate</text>
        <dbReference type="Rhea" id="RHEA:12484"/>
        <dbReference type="ChEBI" id="CHEBI:15377"/>
        <dbReference type="ChEBI" id="CHEBI:18254"/>
        <dbReference type="ChEBI" id="CHEBI:43474"/>
        <dbReference type="ChEBI" id="CHEBI:58043"/>
        <dbReference type="EC" id="3.1.3.5"/>
    </reaction>
</comment>
<feature type="domain" description="5'-Nucleotidase C-terminal" evidence="14">
    <location>
        <begin position="767"/>
        <end position="941"/>
    </location>
</feature>
<name>A0A9J7E348_SPOLT</name>
<evidence type="ECO:0000259" key="13">
    <source>
        <dbReference type="Pfam" id="PF00149"/>
    </source>
</evidence>
<dbReference type="GO" id="GO:0046872">
    <property type="term" value="F:metal ion binding"/>
    <property type="evidence" value="ECO:0007669"/>
    <property type="project" value="UniProtKB-KW"/>
</dbReference>
<dbReference type="InterPro" id="IPR036907">
    <property type="entry name" value="5'-Nucleotdase_C_sf"/>
</dbReference>
<evidence type="ECO:0000313" key="16">
    <source>
        <dbReference type="RefSeq" id="XP_022823201.1"/>
    </source>
</evidence>
<evidence type="ECO:0000313" key="15">
    <source>
        <dbReference type="Proteomes" id="UP000301870"/>
    </source>
</evidence>
<dbReference type="InterPro" id="IPR008334">
    <property type="entry name" value="5'-Nucleotdase_C"/>
</dbReference>
<feature type="domain" description="5'-Nucleotidase C-terminal" evidence="14">
    <location>
        <begin position="1163"/>
        <end position="1337"/>
    </location>
</feature>
<dbReference type="RefSeq" id="XP_022823201.1">
    <property type="nucleotide sequence ID" value="XM_022967433.1"/>
</dbReference>
<dbReference type="Proteomes" id="UP000301870">
    <property type="component" value="Chromosome 17"/>
</dbReference>
<comment type="subcellular location">
    <subcellularLocation>
        <location evidence="2">Secreted</location>
    </subcellularLocation>
</comment>
<dbReference type="GO" id="GO:0090729">
    <property type="term" value="F:toxin activity"/>
    <property type="evidence" value="ECO:0007669"/>
    <property type="project" value="UniProtKB-KW"/>
</dbReference>
<dbReference type="GO" id="GO:0008253">
    <property type="term" value="F:5'-nucleotidase activity"/>
    <property type="evidence" value="ECO:0007669"/>
    <property type="project" value="UniProtKB-EC"/>
</dbReference>
<evidence type="ECO:0000256" key="11">
    <source>
        <dbReference type="ARBA" id="ARBA00023240"/>
    </source>
</evidence>
<dbReference type="GO" id="GO:0000166">
    <property type="term" value="F:nucleotide binding"/>
    <property type="evidence" value="ECO:0007669"/>
    <property type="project" value="UniProtKB-KW"/>
</dbReference>
<comment type="similarity">
    <text evidence="3">Belongs to the 5'-nucleotidase family.</text>
</comment>
<dbReference type="PANTHER" id="PTHR11575:SF24">
    <property type="entry name" value="5'-NUCLEOTIDASE"/>
    <property type="match status" value="1"/>
</dbReference>
<evidence type="ECO:0000256" key="4">
    <source>
        <dbReference type="ARBA" id="ARBA00022442"/>
    </source>
</evidence>
<evidence type="ECO:0000256" key="6">
    <source>
        <dbReference type="ARBA" id="ARBA00022656"/>
    </source>
</evidence>
<dbReference type="InterPro" id="IPR029052">
    <property type="entry name" value="Metallo-depent_PP-like"/>
</dbReference>
<dbReference type="Pfam" id="PF00149">
    <property type="entry name" value="Metallophos"/>
    <property type="match status" value="2"/>
</dbReference>
<sequence length="1401" mass="153799">MKVLTAAVLAIAALSSASVVKTPGDTFELLILHNNDMHARFEQTSQQGGTCTTADREAGKCYGGFPRVAHVVKEARKAAQSGEGPPVLYLNAGDTYTGTAWFTIYKWKIAAEFVNALQPDAVSLGNNDVDKNTLEVSPFLENIQTPILASNVILKSAERKVKIEKSVIFDMEGVKVGVVGYLTPNNNILDSFGKIEYIDEVIAVADEVKNLQGLGVEIIIALGHSTLAKDQEIAKEVPGIDLVIAGNKNTFYWNGQTVTDEHDPIVVTQASGKQVPIIPSTAYNKYLGSIKVTFDENGEISEYNAKPILLDDSIPQTTKDVQLLETLSLDLPRNNEVLGQTSVVLDGQSCSSEECNFGNLVADAIVYYYAVNYQGVRWTDAPIAIIPSGTFANHMIAPPNRPADVSRGDLLAALPLESNLVAVTMNGQILKNVLEHSVSEIDPDSFLQFSGIRAVFRMENSPGSRLESAVVRCWDCNVPLFYEIEDNRNYKVLMPAAMANGEYGYSMLPQLPKIELDYDEVTCTAEFIKLRSPVYPEVAGRIGRCLGNHEFDNGVSGLSPFITNLTCPVLAANLNLTNVPELQSQSNLMNSVVLDVNNTKIGIIGYLTPDTKFLAIRNNVEYIDEIVAVRNEVALLKSTGVNIIIALGHSGFVKDLEIAREVEDVDLVIGGHTNTFLWNGNVTDSENPDGPYPTMVEQNSGRLVPAVQAYGFTKYLGKLHIIFNADGEINSIDGNPILLDNSIPQDPVVLEIVNYYQESIQNITEQVIGNTSTFVDGHSCRIKECNMGNFMTDAIIHNYVSKYRGQGWTDAPIAIVHSGGIRSSFEKQDSITDITKGDTLRVMPFDGILVKIQIDGQTILRMLEYSVRNYNASFPSGHFLQMSGMKVKYDMSQPPDSRVMDVAVQCSNCLYPEYNNLNETEEYNILMPAFLANGGDGFNSLGNHEFDNGISGLTPFVENLTCPILAANLILTKEPELQAKKNLMDSVVFDINGTKIGVIGYLTPDTKVLAIRNDVEYIEEVIAIQKEAAKLKQLGVNILIALGHSGFTKDLEIAEKVEDIDVVIGGHTNTFLWNGTSPDIEKPEGMYPTLVKQKSGRLVPAVQAYAYTKYLGKLHIIFDANGEIISSDGNPVLLDNSVPQDPEVLTIVNRYRESMLQITEQIVGNTSVVLDGQSCRLRECNMGNLITDAMIHRYASEYREYGWTDAPIAIIQGGGIRASVAHINSPANITQGDLLRVMPFDGNIVKITINGSDVLKMLEHSVWKYNTKRAVGQFLQMSGMMVVYDFRNAPGKRVSKVYMRCGECTNPEYSALNKTATYKILMPAFLSMGGDGFSMFDGLPSTPLSYDELGSTIQYVENHSPVYPAVEGRIIIHNLDKLRSSGTNLKLSVLSVIIFLYSMLL</sequence>
<dbReference type="Pfam" id="PF02872">
    <property type="entry name" value="5_nucleotid_C"/>
    <property type="match status" value="3"/>
</dbReference>
<dbReference type="GeneID" id="111354141"/>
<evidence type="ECO:0000256" key="3">
    <source>
        <dbReference type="ARBA" id="ARBA00006654"/>
    </source>
</evidence>
<dbReference type="SUPFAM" id="SSF56300">
    <property type="entry name" value="Metallo-dependent phosphatases"/>
    <property type="match status" value="3"/>
</dbReference>
<organism evidence="15 16">
    <name type="scientific">Spodoptera litura</name>
    <name type="common">Asian cotton leafworm</name>
    <dbReference type="NCBI Taxonomy" id="69820"/>
    <lineage>
        <taxon>Eukaryota</taxon>
        <taxon>Metazoa</taxon>
        <taxon>Ecdysozoa</taxon>
        <taxon>Arthropoda</taxon>
        <taxon>Hexapoda</taxon>
        <taxon>Insecta</taxon>
        <taxon>Pterygota</taxon>
        <taxon>Neoptera</taxon>
        <taxon>Endopterygota</taxon>
        <taxon>Lepidoptera</taxon>
        <taxon>Glossata</taxon>
        <taxon>Ditrysia</taxon>
        <taxon>Noctuoidea</taxon>
        <taxon>Noctuidae</taxon>
        <taxon>Amphipyrinae</taxon>
        <taxon>Spodoptera</taxon>
    </lineage>
</organism>
<dbReference type="GO" id="GO:0005615">
    <property type="term" value="C:extracellular space"/>
    <property type="evidence" value="ECO:0007669"/>
    <property type="project" value="UniProtKB-ARBA"/>
</dbReference>
<evidence type="ECO:0000256" key="10">
    <source>
        <dbReference type="ARBA" id="ARBA00022801"/>
    </source>
</evidence>
<dbReference type="Gene3D" id="3.90.780.10">
    <property type="entry name" value="5'-Nucleotidase, C-terminal domain"/>
    <property type="match status" value="2"/>
</dbReference>
<dbReference type="SUPFAM" id="SSF55816">
    <property type="entry name" value="5'-nucleotidase (syn. UDP-sugar hydrolase), C-terminal domain"/>
    <property type="match status" value="3"/>
</dbReference>
<proteinExistence type="inferred from homology"/>
<accession>A0A9J7E348</accession>
<feature type="chain" id="PRO_5039900914" evidence="12">
    <location>
        <begin position="18"/>
        <end position="1401"/>
    </location>
</feature>
<dbReference type="FunFam" id="3.60.21.10:FF:000020">
    <property type="entry name" value="NT5E isoform 4"/>
    <property type="match status" value="3"/>
</dbReference>
<feature type="domain" description="Calcineurin-like phosphoesterase" evidence="13">
    <location>
        <begin position="31"/>
        <end position="246"/>
    </location>
</feature>
<keyword evidence="15" id="KW-1185">Reference proteome</keyword>
<keyword evidence="11" id="KW-1199">Hemostasis impairing toxin</keyword>
<evidence type="ECO:0000256" key="1">
    <source>
        <dbReference type="ARBA" id="ARBA00000815"/>
    </source>
</evidence>
<keyword evidence="6" id="KW-0800">Toxin</keyword>
<dbReference type="CDD" id="cd07409">
    <property type="entry name" value="MPP_CD73_N"/>
    <property type="match status" value="1"/>
</dbReference>
<dbReference type="GO" id="GO:0006196">
    <property type="term" value="P:AMP catabolic process"/>
    <property type="evidence" value="ECO:0007669"/>
    <property type="project" value="TreeGrafter"/>
</dbReference>
<dbReference type="FunFam" id="3.90.780.10:FF:000001">
    <property type="entry name" value="NT5E isoform 3"/>
    <property type="match status" value="1"/>
</dbReference>
<gene>
    <name evidence="16" type="primary">LOC111354141</name>
</gene>
<dbReference type="Gene3D" id="3.60.21.10">
    <property type="match status" value="3"/>
</dbReference>
<dbReference type="KEGG" id="sliu:111354141"/>
<keyword evidence="7" id="KW-0479">Metal-binding</keyword>
<dbReference type="PRINTS" id="PR01607">
    <property type="entry name" value="APYRASEFAMLY"/>
</dbReference>
<evidence type="ECO:0000256" key="9">
    <source>
        <dbReference type="ARBA" id="ARBA00022741"/>
    </source>
</evidence>
<keyword evidence="5" id="KW-0964">Secreted</keyword>
<dbReference type="InterPro" id="IPR004843">
    <property type="entry name" value="Calcineurin-like_PHP"/>
</dbReference>
<dbReference type="OrthoDB" id="7722975at2759"/>
<evidence type="ECO:0000256" key="7">
    <source>
        <dbReference type="ARBA" id="ARBA00022723"/>
    </source>
</evidence>
<feature type="domain" description="Calcineurin-like phosphoesterase" evidence="13">
    <location>
        <begin position="545"/>
        <end position="673"/>
    </location>
</feature>
<feature type="domain" description="5'-Nucleotidase C-terminal" evidence="14">
    <location>
        <begin position="337"/>
        <end position="508"/>
    </location>
</feature>
<dbReference type="InterPro" id="IPR006179">
    <property type="entry name" value="5_nucleotidase/apyrase"/>
</dbReference>
<keyword evidence="4" id="KW-1201">Platelet aggregation inhibiting toxin</keyword>
<protein>
    <submittedName>
        <fullName evidence="16">Uncharacterized protein LOC111354141</fullName>
    </submittedName>
</protein>
<evidence type="ECO:0000256" key="8">
    <source>
        <dbReference type="ARBA" id="ARBA00022729"/>
    </source>
</evidence>
<dbReference type="PANTHER" id="PTHR11575">
    <property type="entry name" value="5'-NUCLEOTIDASE-RELATED"/>
    <property type="match status" value="1"/>
</dbReference>
<evidence type="ECO:0000259" key="14">
    <source>
        <dbReference type="Pfam" id="PF02872"/>
    </source>
</evidence>
<dbReference type="FunFam" id="3.90.780.10:FF:000004">
    <property type="entry name" value="UDP-sugar hydrolase, putative"/>
    <property type="match status" value="1"/>
</dbReference>
<evidence type="ECO:0000256" key="5">
    <source>
        <dbReference type="ARBA" id="ARBA00022525"/>
    </source>
</evidence>
<keyword evidence="8 12" id="KW-0732">Signal</keyword>
<reference evidence="16" key="1">
    <citation type="submission" date="2025-08" db="UniProtKB">
        <authorList>
            <consortium name="RefSeq"/>
        </authorList>
    </citation>
    <scope>IDENTIFICATION</scope>
    <source>
        <strain evidence="16">Ishihara</strain>
        <tissue evidence="16">Whole body</tissue>
    </source>
</reference>
<evidence type="ECO:0000256" key="12">
    <source>
        <dbReference type="SAM" id="SignalP"/>
    </source>
</evidence>
<keyword evidence="9" id="KW-0547">Nucleotide-binding</keyword>
<dbReference type="GO" id="GO:0005886">
    <property type="term" value="C:plasma membrane"/>
    <property type="evidence" value="ECO:0007669"/>
    <property type="project" value="TreeGrafter"/>
</dbReference>
<evidence type="ECO:0000256" key="2">
    <source>
        <dbReference type="ARBA" id="ARBA00004613"/>
    </source>
</evidence>
<keyword evidence="10" id="KW-0378">Hydrolase</keyword>
<feature type="signal peptide" evidence="12">
    <location>
        <begin position="1"/>
        <end position="17"/>
    </location>
</feature>